<protein>
    <submittedName>
        <fullName evidence="1">Uncharacterized protein</fullName>
    </submittedName>
</protein>
<dbReference type="RefSeq" id="WP_076138645.1">
    <property type="nucleotide sequence ID" value="NZ_MPTN01000050.1"/>
</dbReference>
<evidence type="ECO:0000313" key="2">
    <source>
        <dbReference type="Proteomes" id="UP000187323"/>
    </source>
</evidence>
<reference evidence="1 2" key="1">
    <citation type="submission" date="2016-10" db="EMBL/GenBank/DDBJ databases">
        <title>Paenibacillus species isolates.</title>
        <authorList>
            <person name="Beno S.M."/>
        </authorList>
    </citation>
    <scope>NUCLEOTIDE SEQUENCE [LARGE SCALE GENOMIC DNA]</scope>
    <source>
        <strain evidence="1 2">FSL H7-0918</strain>
    </source>
</reference>
<comment type="caution">
    <text evidence="1">The sequence shown here is derived from an EMBL/GenBank/DDBJ whole genome shotgun (WGS) entry which is preliminary data.</text>
</comment>
<gene>
    <name evidence="1" type="ORF">BSK47_29490</name>
</gene>
<dbReference type="EMBL" id="MPTO01000041">
    <property type="protein sequence ID" value="OME11228.1"/>
    <property type="molecule type" value="Genomic_DNA"/>
</dbReference>
<sequence length="66" mass="7627">MKIDPNFVLKFLRESDGSHYATAIGIIRNEIHAKHSPFSKIRNVKIVLDALDTLHNELIQYPPDER</sequence>
<evidence type="ECO:0000313" key="1">
    <source>
        <dbReference type="EMBL" id="OME11228.1"/>
    </source>
</evidence>
<name>A0AB36J694_9BACL</name>
<dbReference type="AlphaFoldDB" id="A0AB36J694"/>
<accession>A0AB36J694</accession>
<proteinExistence type="predicted"/>
<dbReference type="Proteomes" id="UP000187323">
    <property type="component" value="Unassembled WGS sequence"/>
</dbReference>
<organism evidence="1 2">
    <name type="scientific">Paenibacillus odorifer</name>
    <dbReference type="NCBI Taxonomy" id="189426"/>
    <lineage>
        <taxon>Bacteria</taxon>
        <taxon>Bacillati</taxon>
        <taxon>Bacillota</taxon>
        <taxon>Bacilli</taxon>
        <taxon>Bacillales</taxon>
        <taxon>Paenibacillaceae</taxon>
        <taxon>Paenibacillus</taxon>
    </lineage>
</organism>